<organism evidence="2 3">
    <name type="scientific">Streptomyces rimosus subsp. rimosus</name>
    <dbReference type="NCBI Taxonomy" id="132474"/>
    <lineage>
        <taxon>Bacteria</taxon>
        <taxon>Bacillati</taxon>
        <taxon>Actinomycetota</taxon>
        <taxon>Actinomycetes</taxon>
        <taxon>Kitasatosporales</taxon>
        <taxon>Streptomycetaceae</taxon>
        <taxon>Streptomyces</taxon>
    </lineage>
</organism>
<dbReference type="InterPro" id="IPR001387">
    <property type="entry name" value="Cro/C1-type_HTH"/>
</dbReference>
<reference evidence="2 3" key="1">
    <citation type="submission" date="2022-03" db="EMBL/GenBank/DDBJ databases">
        <title>Complete genome of Streptomyces rimosus ssp. rimosus R7 (=ATCC 10970).</title>
        <authorList>
            <person name="Beganovic S."/>
            <person name="Ruckert C."/>
            <person name="Busche T."/>
            <person name="Kalinowski J."/>
            <person name="Wittmann C."/>
        </authorList>
    </citation>
    <scope>NUCLEOTIDE SEQUENCE [LARGE SCALE GENOMIC DNA]</scope>
    <source>
        <strain evidence="2 3">R7</strain>
    </source>
</reference>
<feature type="region of interest" description="Disordered" evidence="1">
    <location>
        <begin position="1"/>
        <end position="39"/>
    </location>
</feature>
<sequence length="348" mass="38472">MIHPAHSGPDHPGPESSIRRPHDPDDPTPDRQADPPHPTFGEAFRQALKASGLTLQRLHHHLAVRGISVSPATLSHWQRGRSQPERQQSLRAVSEVESILNTAPGALQSLLSHRRPRGKALVTGKEISEALSHIHTPGSPLPEALGADAYRFNENLVSLSVQETVHLDEYGCIARYAVSNVVRATRDGVRRLTAHHQLDDPDTPSVQVTVHCGRLNALRFHHELGSAVFDIGFGRALGRGDTAIINYTLDVGPRWKPSEHHERALPLSVRQYLLHIYFHPRHIPAAAYGYYRQNTEAARIDIRPLSLDVSHSVHILPARCGPGVYGILWKGRRGADAEQSGKRVPRSS</sequence>
<dbReference type="RefSeq" id="WP_176564564.1">
    <property type="nucleotide sequence ID" value="NZ_CP094298.1"/>
</dbReference>
<feature type="compositionally biased region" description="Basic and acidic residues" evidence="1">
    <location>
        <begin position="8"/>
        <end position="34"/>
    </location>
</feature>
<proteinExistence type="predicted"/>
<accession>A0ABY3ZJ12</accession>
<protein>
    <recommendedName>
        <fullName evidence="4">XRE family transcriptional regulator</fullName>
    </recommendedName>
</protein>
<evidence type="ECO:0000256" key="1">
    <source>
        <dbReference type="SAM" id="MobiDB-lite"/>
    </source>
</evidence>
<gene>
    <name evidence="2" type="ORF">SRIMR7_40270</name>
</gene>
<dbReference type="CDD" id="cd00093">
    <property type="entry name" value="HTH_XRE"/>
    <property type="match status" value="1"/>
</dbReference>
<dbReference type="EMBL" id="CP094298">
    <property type="protein sequence ID" value="UNZ08409.1"/>
    <property type="molecule type" value="Genomic_DNA"/>
</dbReference>
<dbReference type="Proteomes" id="UP000829494">
    <property type="component" value="Chromosome"/>
</dbReference>
<evidence type="ECO:0000313" key="2">
    <source>
        <dbReference type="EMBL" id="UNZ08409.1"/>
    </source>
</evidence>
<evidence type="ECO:0000313" key="3">
    <source>
        <dbReference type="Proteomes" id="UP000829494"/>
    </source>
</evidence>
<evidence type="ECO:0008006" key="4">
    <source>
        <dbReference type="Google" id="ProtNLM"/>
    </source>
</evidence>
<keyword evidence="3" id="KW-1185">Reference proteome</keyword>
<dbReference type="GeneID" id="66852440"/>
<name>A0ABY3ZJ12_STRRM</name>